<proteinExistence type="predicted"/>
<organism evidence="1 2">
    <name type="scientific">Sphingorhabdus pulchriflava</name>
    <dbReference type="NCBI Taxonomy" id="2292257"/>
    <lineage>
        <taxon>Bacteria</taxon>
        <taxon>Pseudomonadati</taxon>
        <taxon>Pseudomonadota</taxon>
        <taxon>Alphaproteobacteria</taxon>
        <taxon>Sphingomonadales</taxon>
        <taxon>Sphingomonadaceae</taxon>
        <taxon>Sphingorhabdus</taxon>
    </lineage>
</organism>
<dbReference type="EMBL" id="QRGP01000001">
    <property type="protein sequence ID" value="RDV07635.1"/>
    <property type="molecule type" value="Genomic_DNA"/>
</dbReference>
<sequence length="154" mass="17781">MAGLGFARFFQFFAVRESYGMSSNRVPKELPAMRRYILSLLICLALALPQTAVAQGRDFYVFQYNSTIREFNKAIDRVNEAKTDMKTERDFARGCALLDGLISDLKEAQILAEKLADYAYRIENDEGHRAAVDQHNALLEERHYWENERSRMCS</sequence>
<name>A0A371BJ88_9SPHN</name>
<accession>A0A371BJ88</accession>
<keyword evidence="2" id="KW-1185">Reference proteome</keyword>
<evidence type="ECO:0000313" key="1">
    <source>
        <dbReference type="EMBL" id="RDV07635.1"/>
    </source>
</evidence>
<dbReference type="AlphaFoldDB" id="A0A371BJ88"/>
<evidence type="ECO:0000313" key="2">
    <source>
        <dbReference type="Proteomes" id="UP000263833"/>
    </source>
</evidence>
<protein>
    <submittedName>
        <fullName evidence="1">Uncharacterized protein</fullName>
    </submittedName>
</protein>
<reference evidence="2" key="1">
    <citation type="submission" date="2018-08" db="EMBL/GenBank/DDBJ databases">
        <authorList>
            <person name="Kim S.-J."/>
            <person name="Jung G.-Y."/>
        </authorList>
    </citation>
    <scope>NUCLEOTIDE SEQUENCE [LARGE SCALE GENOMIC DNA]</scope>
    <source>
        <strain evidence="2">GY_G</strain>
    </source>
</reference>
<dbReference type="Proteomes" id="UP000263833">
    <property type="component" value="Unassembled WGS sequence"/>
</dbReference>
<comment type="caution">
    <text evidence="1">The sequence shown here is derived from an EMBL/GenBank/DDBJ whole genome shotgun (WGS) entry which is preliminary data.</text>
</comment>
<gene>
    <name evidence="1" type="ORF">DXH95_09990</name>
</gene>